<protein>
    <recommendedName>
        <fullName evidence="3">beta-N-acetylhexosaminidase</fullName>
        <ecNumber evidence="3">3.2.1.52</ecNumber>
    </recommendedName>
</protein>
<evidence type="ECO:0000256" key="4">
    <source>
        <dbReference type="ARBA" id="ARBA00022801"/>
    </source>
</evidence>
<dbReference type="OrthoDB" id="9786661at2"/>
<keyword evidence="4" id="KW-0378">Hydrolase</keyword>
<keyword evidence="6" id="KW-0472">Membrane</keyword>
<keyword evidence="6" id="KW-1133">Transmembrane helix</keyword>
<keyword evidence="5" id="KW-0326">Glycosidase</keyword>
<proteinExistence type="inferred from homology"/>
<dbReference type="PANTHER" id="PTHR30480">
    <property type="entry name" value="BETA-HEXOSAMINIDASE-RELATED"/>
    <property type="match status" value="1"/>
</dbReference>
<dbReference type="EC" id="3.2.1.52" evidence="3"/>
<reference evidence="8 9" key="1">
    <citation type="submission" date="2014-03" db="EMBL/GenBank/DDBJ databases">
        <title>Bradyrhizobium valentinum sp. nov., isolated from effective nodules of Lupinus mariae-josephae, a lupine endemic of basic-lime soils in Eastern Spain.</title>
        <authorList>
            <person name="Duran D."/>
            <person name="Rey L."/>
            <person name="Navarro A."/>
            <person name="Busquets A."/>
            <person name="Imperial J."/>
            <person name="Ruiz-Argueso T."/>
        </authorList>
    </citation>
    <scope>NUCLEOTIDE SEQUENCE [LARGE SCALE GENOMIC DNA]</scope>
    <source>
        <strain evidence="8 9">CCBAU 23086</strain>
    </source>
</reference>
<dbReference type="AlphaFoldDB" id="A0A0R3NDL5"/>
<dbReference type="InterPro" id="IPR036962">
    <property type="entry name" value="Glyco_hydro_3_N_sf"/>
</dbReference>
<evidence type="ECO:0000256" key="3">
    <source>
        <dbReference type="ARBA" id="ARBA00012663"/>
    </source>
</evidence>
<dbReference type="EMBL" id="LLYB01000034">
    <property type="protein sequence ID" value="KRR27936.1"/>
    <property type="molecule type" value="Genomic_DNA"/>
</dbReference>
<keyword evidence="6" id="KW-0812">Transmembrane</keyword>
<feature type="transmembrane region" description="Helical" evidence="6">
    <location>
        <begin position="38"/>
        <end position="55"/>
    </location>
</feature>
<organism evidence="8 9">
    <name type="scientific">Bradyrhizobium lablabi</name>
    <dbReference type="NCBI Taxonomy" id="722472"/>
    <lineage>
        <taxon>Bacteria</taxon>
        <taxon>Pseudomonadati</taxon>
        <taxon>Pseudomonadota</taxon>
        <taxon>Alphaproteobacteria</taxon>
        <taxon>Hyphomicrobiales</taxon>
        <taxon>Nitrobacteraceae</taxon>
        <taxon>Bradyrhizobium</taxon>
    </lineage>
</organism>
<dbReference type="GO" id="GO:0005975">
    <property type="term" value="P:carbohydrate metabolic process"/>
    <property type="evidence" value="ECO:0007669"/>
    <property type="project" value="InterPro"/>
</dbReference>
<comment type="caution">
    <text evidence="8">The sequence shown here is derived from an EMBL/GenBank/DDBJ whole genome shotgun (WGS) entry which is preliminary data.</text>
</comment>
<dbReference type="PANTHER" id="PTHR30480:SF13">
    <property type="entry name" value="BETA-HEXOSAMINIDASE"/>
    <property type="match status" value="1"/>
</dbReference>
<dbReference type="Gene3D" id="3.20.20.300">
    <property type="entry name" value="Glycoside hydrolase, family 3, N-terminal domain"/>
    <property type="match status" value="1"/>
</dbReference>
<name>A0A0R3NDL5_9BRAD</name>
<evidence type="ECO:0000259" key="7">
    <source>
        <dbReference type="Pfam" id="PF00933"/>
    </source>
</evidence>
<evidence type="ECO:0000256" key="5">
    <source>
        <dbReference type="ARBA" id="ARBA00023295"/>
    </source>
</evidence>
<dbReference type="RefSeq" id="WP_057856338.1">
    <property type="nucleotide sequence ID" value="NZ_LLYB01000034.1"/>
</dbReference>
<sequence length="433" mass="46473">MKILKRIGLILLWLVGAVFVFAAANKNDPYLISLRGPGNIVLAVASVAVAVILIRGGYWRRGVAGRALILLWCLPSLSMLGAHASFEWRKQRVLQADAAQARSLARHFIVGYSSFAEVAVLAEKGLIAGVYITRHNIVGSTAARLKEEISALQEKRRAASLPPLIVAADQEGGIVSHLAPPLTKLPALSTLADLAPEARAEKAQAFGRTHGQELAALGVTVNFAPVLDLRPEVKRNRFDFNTLIGRRAISGDPAIVADIASAYVGGLEASGVGATVKHFPGLGRVRTDTHHFSADLDTPIEELEASDWIPFRKVLAGSKAQLMIGHVALTSVDPDRPASHSKRVVDGIIRKKWNHQGVVITDDLVMGAIYQRNVCTAVVEALNAGVDLLLVAFDGAQFYRIFTCAMAASAEGRLDAAMLRDSETRLKAAFPVD</sequence>
<dbReference type="Pfam" id="PF00933">
    <property type="entry name" value="Glyco_hydro_3"/>
    <property type="match status" value="1"/>
</dbReference>
<accession>A0A0R3NDL5</accession>
<dbReference type="InterPro" id="IPR001764">
    <property type="entry name" value="Glyco_hydro_3_N"/>
</dbReference>
<feature type="transmembrane region" description="Helical" evidence="6">
    <location>
        <begin position="67"/>
        <end position="86"/>
    </location>
</feature>
<evidence type="ECO:0000313" key="8">
    <source>
        <dbReference type="EMBL" id="KRR27936.1"/>
    </source>
</evidence>
<feature type="domain" description="Glycoside hydrolase family 3 N-terminal" evidence="7">
    <location>
        <begin position="121"/>
        <end position="425"/>
    </location>
</feature>
<dbReference type="Proteomes" id="UP000051660">
    <property type="component" value="Unassembled WGS sequence"/>
</dbReference>
<comment type="catalytic activity">
    <reaction evidence="1">
        <text>Hydrolysis of terminal non-reducing N-acetyl-D-hexosamine residues in N-acetyl-beta-D-hexosaminides.</text>
        <dbReference type="EC" id="3.2.1.52"/>
    </reaction>
</comment>
<evidence type="ECO:0000256" key="6">
    <source>
        <dbReference type="SAM" id="Phobius"/>
    </source>
</evidence>
<gene>
    <name evidence="8" type="ORF">CQ14_08890</name>
</gene>
<evidence type="ECO:0000256" key="2">
    <source>
        <dbReference type="ARBA" id="ARBA00005336"/>
    </source>
</evidence>
<comment type="similarity">
    <text evidence="2">Belongs to the glycosyl hydrolase 3 family.</text>
</comment>
<dbReference type="SUPFAM" id="SSF51445">
    <property type="entry name" value="(Trans)glycosidases"/>
    <property type="match status" value="1"/>
</dbReference>
<dbReference type="InterPro" id="IPR050226">
    <property type="entry name" value="NagZ_Beta-hexosaminidase"/>
</dbReference>
<dbReference type="InterPro" id="IPR017853">
    <property type="entry name" value="GH"/>
</dbReference>
<evidence type="ECO:0000256" key="1">
    <source>
        <dbReference type="ARBA" id="ARBA00001231"/>
    </source>
</evidence>
<dbReference type="GO" id="GO:0004563">
    <property type="term" value="F:beta-N-acetylhexosaminidase activity"/>
    <property type="evidence" value="ECO:0007669"/>
    <property type="project" value="UniProtKB-EC"/>
</dbReference>
<dbReference type="GO" id="GO:0009254">
    <property type="term" value="P:peptidoglycan turnover"/>
    <property type="evidence" value="ECO:0007669"/>
    <property type="project" value="TreeGrafter"/>
</dbReference>
<evidence type="ECO:0000313" key="9">
    <source>
        <dbReference type="Proteomes" id="UP000051660"/>
    </source>
</evidence>